<dbReference type="Gene3D" id="2.60.120.430">
    <property type="entry name" value="Galactose-binding lectin"/>
    <property type="match status" value="1"/>
</dbReference>
<accession>A0A3A3ZMK4</accession>
<comment type="caution">
    <text evidence="6">The sequence shown here is derived from an EMBL/GenBank/DDBJ whole genome shotgun (WGS) entry which is preliminary data.</text>
</comment>
<proteinExistence type="predicted"/>
<name>A0A3A3ZMK4_9ACTN</name>
<dbReference type="InterPro" id="IPR051923">
    <property type="entry name" value="Glycosyl_Hydrolase_39"/>
</dbReference>
<evidence type="ECO:0008006" key="8">
    <source>
        <dbReference type="Google" id="ProtNLM"/>
    </source>
</evidence>
<feature type="domain" description="Malectin" evidence="5">
    <location>
        <begin position="227"/>
        <end position="357"/>
    </location>
</feature>
<dbReference type="GO" id="GO:0000272">
    <property type="term" value="P:polysaccharide catabolic process"/>
    <property type="evidence" value="ECO:0007669"/>
    <property type="project" value="InterPro"/>
</dbReference>
<gene>
    <name evidence="6" type="ORF">D5H78_02760</name>
</gene>
<dbReference type="PANTHER" id="PTHR12631:SF10">
    <property type="entry name" value="BETA-XYLOSIDASE-LIKE PROTEIN-RELATED"/>
    <property type="match status" value="1"/>
</dbReference>
<feature type="region of interest" description="Disordered" evidence="3">
    <location>
        <begin position="131"/>
        <end position="172"/>
    </location>
</feature>
<keyword evidence="7" id="KW-1185">Reference proteome</keyword>
<dbReference type="Gene3D" id="3.20.20.80">
    <property type="entry name" value="Glycosidases"/>
    <property type="match status" value="1"/>
</dbReference>
<evidence type="ECO:0000256" key="1">
    <source>
        <dbReference type="ARBA" id="ARBA00022801"/>
    </source>
</evidence>
<dbReference type="SUPFAM" id="SSF49785">
    <property type="entry name" value="Galactose-binding domain-like"/>
    <property type="match status" value="1"/>
</dbReference>
<evidence type="ECO:0000256" key="3">
    <source>
        <dbReference type="SAM" id="MobiDB-lite"/>
    </source>
</evidence>
<feature type="region of interest" description="Disordered" evidence="3">
    <location>
        <begin position="60"/>
        <end position="117"/>
    </location>
</feature>
<evidence type="ECO:0000259" key="5">
    <source>
        <dbReference type="Pfam" id="PF11721"/>
    </source>
</evidence>
<dbReference type="AlphaFoldDB" id="A0A3A3ZMK4"/>
<sequence>MPQPTSMRTEVTPLARRVSRALARWASVQSAQRPWNCAPRATRGGAAAAAAAEGGALAVAAGTRPTTSSRASARSTARGRGRVGLTSLQGCGQQGVPATVGSRDGAHGTEPGRHGWCQTGTARREFTRTAYRGGRPHGSMPVPRDGGAPPAAPGARQAPRPPLPHPPPREADLVHRPVSRTLRALTGAALLAGALVPALPPLAAGASATATTAATATTTTTTTTATTVRIDAGGSSSTAGADARAWSADAGATGGAVARTSAAIAGTTDDALYQSVRWGMQRYAVPVARRGVYRVTLHVAETAFRSAGKRVFSVTGEGAPVVTDLDVYRVAGANTAHTVSKDLQVLDGVLDLGFTARVDNAMLAALEVELLRPVEPPVGVGSQFHCMWSGASGYGTYAFDAQRAAVLDKLVEAGVRTVRIDVGWDGLQPTATALPDPANWYVKLLDGCVAGARARGLEVLLTLDRSPAWARPTAYASTARVLPADPARIRPVAGWLAARYATSVSAIEVWNEPNLKDFVQVVDPAKYVAVLKAAHGAIKAAAPGMQVVFSGADRVAVRPGAAPVDDFYSLAYAAGAKGAFDVMGVHTYQGASNEAPDAPDIGTWRILHMPALLDLMRANGDGAKPVWVTEFGWSVHPNAAGAPSWALGVTEQQQADYTVRAFDIFARWPQVQRAFVYAERQKQTGDAHQDGYGILRRDLTPRPLFTALVARR</sequence>
<evidence type="ECO:0000256" key="2">
    <source>
        <dbReference type="ARBA" id="ARBA00023295"/>
    </source>
</evidence>
<dbReference type="InterPro" id="IPR017853">
    <property type="entry name" value="GH"/>
</dbReference>
<evidence type="ECO:0000259" key="4">
    <source>
        <dbReference type="Pfam" id="PF00150"/>
    </source>
</evidence>
<dbReference type="InterPro" id="IPR001547">
    <property type="entry name" value="Glyco_hydro_5"/>
</dbReference>
<dbReference type="Pfam" id="PF11721">
    <property type="entry name" value="Malectin"/>
    <property type="match status" value="1"/>
</dbReference>
<reference evidence="6 7" key="1">
    <citation type="submission" date="2018-09" db="EMBL/GenBank/DDBJ databases">
        <title>YIM 75000 draft genome.</title>
        <authorList>
            <person name="Tang S."/>
            <person name="Feng Y."/>
        </authorList>
    </citation>
    <scope>NUCLEOTIDE SEQUENCE [LARGE SCALE GENOMIC DNA]</scope>
    <source>
        <strain evidence="6 7">YIM 75000</strain>
    </source>
</reference>
<dbReference type="OrthoDB" id="9802522at2"/>
<keyword evidence="1" id="KW-0378">Hydrolase</keyword>
<dbReference type="EMBL" id="QZEZ01000001">
    <property type="protein sequence ID" value="RJK97905.1"/>
    <property type="molecule type" value="Genomic_DNA"/>
</dbReference>
<feature type="compositionally biased region" description="Basic and acidic residues" evidence="3">
    <location>
        <begin position="104"/>
        <end position="113"/>
    </location>
</feature>
<evidence type="ECO:0000313" key="6">
    <source>
        <dbReference type="EMBL" id="RJK97905.1"/>
    </source>
</evidence>
<dbReference type="PANTHER" id="PTHR12631">
    <property type="entry name" value="ALPHA-L-IDURONIDASE"/>
    <property type="match status" value="1"/>
</dbReference>
<keyword evidence="2" id="KW-0326">Glycosidase</keyword>
<protein>
    <recommendedName>
        <fullName evidence="8">Glycoside hydrolase family 5 domain-containing protein</fullName>
    </recommendedName>
</protein>
<feature type="compositionally biased region" description="Low complexity" evidence="3">
    <location>
        <begin position="60"/>
        <end position="78"/>
    </location>
</feature>
<feature type="domain" description="Glycoside hydrolase family 5" evidence="4">
    <location>
        <begin position="398"/>
        <end position="645"/>
    </location>
</feature>
<dbReference type="InterPro" id="IPR008979">
    <property type="entry name" value="Galactose-bd-like_sf"/>
</dbReference>
<organism evidence="6 7">
    <name type="scientific">Vallicoccus soli</name>
    <dbReference type="NCBI Taxonomy" id="2339232"/>
    <lineage>
        <taxon>Bacteria</taxon>
        <taxon>Bacillati</taxon>
        <taxon>Actinomycetota</taxon>
        <taxon>Actinomycetes</taxon>
        <taxon>Motilibacterales</taxon>
        <taxon>Vallicoccaceae</taxon>
        <taxon>Vallicoccus</taxon>
    </lineage>
</organism>
<dbReference type="Pfam" id="PF00150">
    <property type="entry name" value="Cellulase"/>
    <property type="match status" value="1"/>
</dbReference>
<feature type="compositionally biased region" description="Low complexity" evidence="3">
    <location>
        <begin position="141"/>
        <end position="158"/>
    </location>
</feature>
<dbReference type="Proteomes" id="UP000265614">
    <property type="component" value="Unassembled WGS sequence"/>
</dbReference>
<dbReference type="SUPFAM" id="SSF51445">
    <property type="entry name" value="(Trans)glycosidases"/>
    <property type="match status" value="1"/>
</dbReference>
<evidence type="ECO:0000313" key="7">
    <source>
        <dbReference type="Proteomes" id="UP000265614"/>
    </source>
</evidence>
<dbReference type="GO" id="GO:0004553">
    <property type="term" value="F:hydrolase activity, hydrolyzing O-glycosyl compounds"/>
    <property type="evidence" value="ECO:0007669"/>
    <property type="project" value="InterPro"/>
</dbReference>
<dbReference type="InterPro" id="IPR021720">
    <property type="entry name" value="Malectin_dom"/>
</dbReference>